<evidence type="ECO:0000313" key="5">
    <source>
        <dbReference type="Proteomes" id="UP001595445"/>
    </source>
</evidence>
<dbReference type="InterPro" id="IPR011006">
    <property type="entry name" value="CheY-like_superfamily"/>
</dbReference>
<reference evidence="5" key="1">
    <citation type="journal article" date="2019" name="Int. J. Syst. Evol. Microbiol.">
        <title>The Global Catalogue of Microorganisms (GCM) 10K type strain sequencing project: providing services to taxonomists for standard genome sequencing and annotation.</title>
        <authorList>
            <consortium name="The Broad Institute Genomics Platform"/>
            <consortium name="The Broad Institute Genome Sequencing Center for Infectious Disease"/>
            <person name="Wu L."/>
            <person name="Ma J."/>
        </authorList>
    </citation>
    <scope>NUCLEOTIDE SEQUENCE [LARGE SCALE GENOMIC DNA]</scope>
    <source>
        <strain evidence="5">KCTC 62102</strain>
    </source>
</reference>
<feature type="domain" description="Response regulatory" evidence="3">
    <location>
        <begin position="22"/>
        <end position="132"/>
    </location>
</feature>
<dbReference type="PROSITE" id="PS50110">
    <property type="entry name" value="RESPONSE_REGULATORY"/>
    <property type="match status" value="1"/>
</dbReference>
<dbReference type="SUPFAM" id="SSF52172">
    <property type="entry name" value="CheY-like"/>
    <property type="match status" value="1"/>
</dbReference>
<accession>A0ABV7DT42</accession>
<dbReference type="EMBL" id="JBHRSM010000011">
    <property type="protein sequence ID" value="MFC3085560.1"/>
    <property type="molecule type" value="Genomic_DNA"/>
</dbReference>
<dbReference type="RefSeq" id="WP_197641832.1">
    <property type="nucleotide sequence ID" value="NZ_JAEACP010000002.1"/>
</dbReference>
<dbReference type="PANTHER" id="PTHR44591:SF3">
    <property type="entry name" value="RESPONSE REGULATORY DOMAIN-CONTAINING PROTEIN"/>
    <property type="match status" value="1"/>
</dbReference>
<comment type="caution">
    <text evidence="4">The sequence shown here is derived from an EMBL/GenBank/DDBJ whole genome shotgun (WGS) entry which is preliminary data.</text>
</comment>
<evidence type="ECO:0000256" key="2">
    <source>
        <dbReference type="PROSITE-ProRule" id="PRU00169"/>
    </source>
</evidence>
<evidence type="ECO:0000259" key="3">
    <source>
        <dbReference type="PROSITE" id="PS50110"/>
    </source>
</evidence>
<dbReference type="InterPro" id="IPR001789">
    <property type="entry name" value="Sig_transdc_resp-reg_receiver"/>
</dbReference>
<sequence>MPFLPDGPLPPSESPLPLRGVTVLAVEDSRFASDALRLILTRAGARLRRVETLATARLHLASYRPDLLIADLGLPDGRGEELIAAAAARGIPVLAISGDPEGRAPALDAGAVAFFDKPFASVAGFLRLVRQLLTGTGPDVEAGAVEAPPADPMALRDDLARAAALVAGAGDAGYVTGFVRGLARTIGDAPLEAAAVRAGAEDGRQALSRLLAERLMALQPV</sequence>
<keyword evidence="5" id="KW-1185">Reference proteome</keyword>
<dbReference type="Proteomes" id="UP001595445">
    <property type="component" value="Unassembled WGS sequence"/>
</dbReference>
<name>A0ABV7DT42_9RHOB</name>
<evidence type="ECO:0000313" key="4">
    <source>
        <dbReference type="EMBL" id="MFC3085560.1"/>
    </source>
</evidence>
<protein>
    <submittedName>
        <fullName evidence="4">Response regulator</fullName>
    </submittedName>
</protein>
<organism evidence="4 5">
    <name type="scientific">Tabrizicola soli</name>
    <dbReference type="NCBI Taxonomy" id="2185115"/>
    <lineage>
        <taxon>Bacteria</taxon>
        <taxon>Pseudomonadati</taxon>
        <taxon>Pseudomonadota</taxon>
        <taxon>Alphaproteobacteria</taxon>
        <taxon>Rhodobacterales</taxon>
        <taxon>Paracoccaceae</taxon>
        <taxon>Tabrizicola</taxon>
    </lineage>
</organism>
<dbReference type="PANTHER" id="PTHR44591">
    <property type="entry name" value="STRESS RESPONSE REGULATOR PROTEIN 1"/>
    <property type="match status" value="1"/>
</dbReference>
<gene>
    <name evidence="4" type="ORF">ACFOD6_05810</name>
</gene>
<dbReference type="SMART" id="SM00448">
    <property type="entry name" value="REC"/>
    <property type="match status" value="1"/>
</dbReference>
<keyword evidence="1 2" id="KW-0597">Phosphoprotein</keyword>
<dbReference type="InterPro" id="IPR050595">
    <property type="entry name" value="Bact_response_regulator"/>
</dbReference>
<dbReference type="Gene3D" id="3.40.50.2300">
    <property type="match status" value="1"/>
</dbReference>
<dbReference type="CDD" id="cd00156">
    <property type="entry name" value="REC"/>
    <property type="match status" value="1"/>
</dbReference>
<proteinExistence type="predicted"/>
<dbReference type="Pfam" id="PF00072">
    <property type="entry name" value="Response_reg"/>
    <property type="match status" value="1"/>
</dbReference>
<evidence type="ECO:0000256" key="1">
    <source>
        <dbReference type="ARBA" id="ARBA00022553"/>
    </source>
</evidence>
<feature type="modified residue" description="4-aspartylphosphate" evidence="2">
    <location>
        <position position="71"/>
    </location>
</feature>